<feature type="transmembrane region" description="Helical" evidence="4">
    <location>
        <begin position="203"/>
        <end position="228"/>
    </location>
</feature>
<dbReference type="GO" id="GO:0022857">
    <property type="term" value="F:transmembrane transporter activity"/>
    <property type="evidence" value="ECO:0007669"/>
    <property type="project" value="InterPro"/>
</dbReference>
<evidence type="ECO:0000256" key="3">
    <source>
        <dbReference type="ARBA" id="ARBA00023136"/>
    </source>
</evidence>
<dbReference type="PANTHER" id="PTHR23531">
    <property type="entry name" value="QUINOLENE RESISTANCE PROTEIN NORA"/>
    <property type="match status" value="1"/>
</dbReference>
<feature type="transmembrane region" description="Helical" evidence="4">
    <location>
        <begin position="112"/>
        <end position="130"/>
    </location>
</feature>
<dbReference type="SUPFAM" id="SSF103473">
    <property type="entry name" value="MFS general substrate transporter"/>
    <property type="match status" value="1"/>
</dbReference>
<evidence type="ECO:0000256" key="2">
    <source>
        <dbReference type="ARBA" id="ARBA00022989"/>
    </source>
</evidence>
<feature type="domain" description="Major facilitator superfamily (MFS) profile" evidence="5">
    <location>
        <begin position="13"/>
        <end position="376"/>
    </location>
</feature>
<dbReference type="InterPro" id="IPR052714">
    <property type="entry name" value="MFS_Exporter"/>
</dbReference>
<dbReference type="EMBL" id="JAHLFG010000062">
    <property type="protein sequence ID" value="MBU3826981.1"/>
    <property type="molecule type" value="Genomic_DNA"/>
</dbReference>
<dbReference type="InterPro" id="IPR036259">
    <property type="entry name" value="MFS_trans_sf"/>
</dbReference>
<dbReference type="Proteomes" id="UP000824150">
    <property type="component" value="Unassembled WGS sequence"/>
</dbReference>
<feature type="transmembrane region" description="Helical" evidence="4">
    <location>
        <begin position="325"/>
        <end position="345"/>
    </location>
</feature>
<dbReference type="Pfam" id="PF07690">
    <property type="entry name" value="MFS_1"/>
    <property type="match status" value="1"/>
</dbReference>
<evidence type="ECO:0000313" key="6">
    <source>
        <dbReference type="EMBL" id="MBU3826981.1"/>
    </source>
</evidence>
<evidence type="ECO:0000313" key="7">
    <source>
        <dbReference type="Proteomes" id="UP000824150"/>
    </source>
</evidence>
<dbReference type="CDD" id="cd17489">
    <property type="entry name" value="MFS_YfcJ_like"/>
    <property type="match status" value="1"/>
</dbReference>
<dbReference type="InterPro" id="IPR011701">
    <property type="entry name" value="MFS"/>
</dbReference>
<feature type="transmembrane region" description="Helical" evidence="4">
    <location>
        <begin position="234"/>
        <end position="253"/>
    </location>
</feature>
<feature type="transmembrane region" description="Helical" evidence="4">
    <location>
        <begin position="265"/>
        <end position="287"/>
    </location>
</feature>
<keyword evidence="2 4" id="KW-1133">Transmembrane helix</keyword>
<feature type="transmembrane region" description="Helical" evidence="4">
    <location>
        <begin position="137"/>
        <end position="157"/>
    </location>
</feature>
<sequence length="376" mass="39909">MPSQSLPSLFSRDYVLLILMNFLLFMGFQLYPSGLPPYLKELGASDVILGLATFLIAIPAIASRLLAGYFLDAYGRFGVLFCGLILMTVVAYFLGLAGTVGMILLLRGLHGIAWGAAATGAVTAVTDLIPRSRLGEGMGIFSLSCAVAMAIAPALALSLPYTWMFRLGVWFLGAAALLSLIVRYKKIAKGPRGPRTLIERASLMPAIIVAFSNASYGAVVTFAALLGYERGAEHVGYFFACYAIALMVSRPYVGKLADRWGCKTVIAPGIVLLLLSLVLLSLCFNTLTFLGCGALYGLAQGTVMAGTQTLAILRAPQDRIGAANATYSSCFDLGLGIGAVLFGAVSEFTGYALMFTICGLTQILPFIILKLDKGRD</sequence>
<feature type="transmembrane region" description="Helical" evidence="4">
    <location>
        <begin position="163"/>
        <end position="182"/>
    </location>
</feature>
<feature type="transmembrane region" description="Helical" evidence="4">
    <location>
        <begin position="14"/>
        <end position="32"/>
    </location>
</feature>
<name>A0A9E2KP16_9GAMM</name>
<dbReference type="InterPro" id="IPR020846">
    <property type="entry name" value="MFS_dom"/>
</dbReference>
<evidence type="ECO:0000256" key="1">
    <source>
        <dbReference type="ARBA" id="ARBA00022692"/>
    </source>
</evidence>
<dbReference type="AlphaFoldDB" id="A0A9E2KP16"/>
<keyword evidence="3 4" id="KW-0472">Membrane</keyword>
<reference evidence="6" key="1">
    <citation type="journal article" date="2021" name="PeerJ">
        <title>Extensive microbial diversity within the chicken gut microbiome revealed by metagenomics and culture.</title>
        <authorList>
            <person name="Gilroy R."/>
            <person name="Ravi A."/>
            <person name="Getino M."/>
            <person name="Pursley I."/>
            <person name="Horton D.L."/>
            <person name="Alikhan N.F."/>
            <person name="Baker D."/>
            <person name="Gharbi K."/>
            <person name="Hall N."/>
            <person name="Watson M."/>
            <person name="Adriaenssens E.M."/>
            <person name="Foster-Nyarko E."/>
            <person name="Jarju S."/>
            <person name="Secka A."/>
            <person name="Antonio M."/>
            <person name="Oren A."/>
            <person name="Chaudhuri R.R."/>
            <person name="La Ragione R."/>
            <person name="Hildebrand F."/>
            <person name="Pallen M.J."/>
        </authorList>
    </citation>
    <scope>NUCLEOTIDE SEQUENCE</scope>
    <source>
        <strain evidence="6">687</strain>
    </source>
</reference>
<feature type="transmembrane region" description="Helical" evidence="4">
    <location>
        <begin position="79"/>
        <end position="106"/>
    </location>
</feature>
<evidence type="ECO:0000256" key="4">
    <source>
        <dbReference type="SAM" id="Phobius"/>
    </source>
</evidence>
<protein>
    <submittedName>
        <fullName evidence="6">MFS transporter</fullName>
    </submittedName>
</protein>
<feature type="transmembrane region" description="Helical" evidence="4">
    <location>
        <begin position="293"/>
        <end position="313"/>
    </location>
</feature>
<organism evidence="6 7">
    <name type="scientific">Candidatus Anaerobiospirillum merdipullorum</name>
    <dbReference type="NCBI Taxonomy" id="2838450"/>
    <lineage>
        <taxon>Bacteria</taxon>
        <taxon>Pseudomonadati</taxon>
        <taxon>Pseudomonadota</taxon>
        <taxon>Gammaproteobacteria</taxon>
        <taxon>Aeromonadales</taxon>
        <taxon>Succinivibrionaceae</taxon>
        <taxon>Anaerobiospirillum</taxon>
    </lineage>
</organism>
<proteinExistence type="predicted"/>
<feature type="transmembrane region" description="Helical" evidence="4">
    <location>
        <begin position="47"/>
        <end position="67"/>
    </location>
</feature>
<feature type="transmembrane region" description="Helical" evidence="4">
    <location>
        <begin position="351"/>
        <end position="369"/>
    </location>
</feature>
<dbReference type="PANTHER" id="PTHR23531:SF1">
    <property type="entry name" value="QUINOLENE RESISTANCE PROTEIN NORA"/>
    <property type="match status" value="1"/>
</dbReference>
<dbReference type="Gene3D" id="1.20.1250.20">
    <property type="entry name" value="MFS general substrate transporter like domains"/>
    <property type="match status" value="2"/>
</dbReference>
<accession>A0A9E2KP16</accession>
<gene>
    <name evidence="6" type="ORF">IAA31_05775</name>
</gene>
<reference evidence="6" key="2">
    <citation type="submission" date="2021-04" db="EMBL/GenBank/DDBJ databases">
        <authorList>
            <person name="Gilroy R."/>
        </authorList>
    </citation>
    <scope>NUCLEOTIDE SEQUENCE</scope>
    <source>
        <strain evidence="6">687</strain>
    </source>
</reference>
<keyword evidence="1 4" id="KW-0812">Transmembrane</keyword>
<comment type="caution">
    <text evidence="6">The sequence shown here is derived from an EMBL/GenBank/DDBJ whole genome shotgun (WGS) entry which is preliminary data.</text>
</comment>
<evidence type="ECO:0000259" key="5">
    <source>
        <dbReference type="PROSITE" id="PS50850"/>
    </source>
</evidence>
<dbReference type="PROSITE" id="PS50850">
    <property type="entry name" value="MFS"/>
    <property type="match status" value="1"/>
</dbReference>